<evidence type="ECO:0000259" key="2">
    <source>
        <dbReference type="PROSITE" id="PS50112"/>
    </source>
</evidence>
<dbReference type="SUPFAM" id="SSF55785">
    <property type="entry name" value="PYP-like sensor domain (PAS domain)"/>
    <property type="match status" value="1"/>
</dbReference>
<evidence type="ECO:0000313" key="6">
    <source>
        <dbReference type="Proteomes" id="UP000555552"/>
    </source>
</evidence>
<feature type="compositionally biased region" description="Basic and acidic residues" evidence="1">
    <location>
        <begin position="126"/>
        <end position="136"/>
    </location>
</feature>
<dbReference type="AlphaFoldDB" id="A0A849BR99"/>
<reference evidence="5 6" key="1">
    <citation type="submission" date="2020-05" db="EMBL/GenBank/DDBJ databases">
        <title>MicrobeNet Type strains.</title>
        <authorList>
            <person name="Nicholson A.C."/>
        </authorList>
    </citation>
    <scope>NUCLEOTIDE SEQUENCE [LARGE SCALE GENOMIC DNA]</scope>
    <source>
        <strain evidence="5 6">JCM 14547</strain>
    </source>
</reference>
<dbReference type="InterPro" id="IPR043128">
    <property type="entry name" value="Rev_trsase/Diguanyl_cyclase"/>
</dbReference>
<feature type="domain" description="PAC" evidence="3">
    <location>
        <begin position="281"/>
        <end position="333"/>
    </location>
</feature>
<dbReference type="PANTHER" id="PTHR44757">
    <property type="entry name" value="DIGUANYLATE CYCLASE DGCP"/>
    <property type="match status" value="1"/>
</dbReference>
<organism evidence="5 6">
    <name type="scientific">Pseudokineococcus marinus</name>
    <dbReference type="NCBI Taxonomy" id="351215"/>
    <lineage>
        <taxon>Bacteria</taxon>
        <taxon>Bacillati</taxon>
        <taxon>Actinomycetota</taxon>
        <taxon>Actinomycetes</taxon>
        <taxon>Kineosporiales</taxon>
        <taxon>Kineosporiaceae</taxon>
        <taxon>Pseudokineococcus</taxon>
    </lineage>
</organism>
<sequence>MLPRPHPRPPGGSGFALVADRDVQRSTKPLLEAVSRHLEAQALTCGPMTVLLSALQHSRYFGARTAARYRRLASSASLVAVLGEGMAVHPTERVRGALLEAGDPLLEEWVVAVVNPHVTAALVAREVHGPGGRADDAPEGTGRGQGGRSAGPDAERVFEYVITYERELVLEVAARLLTRVTHGPDGDPRSMASAVVGPVTDTTVAADTGGPDYRRAFTEAPVGMALVAPEGTVVRANRELELLLGRPAERLVGHDLPELARSDDAAALRATCRSAARAGRTALEVRFTRPDGSVVPTTVALAPLGGAADEEAHLVLHVEDAGPRKALEAELSHRALHDPLTGLANRTLFRDRLAHALARARRAGDDTSVLFLDLDGFKAVNDEHGHHVGDAVLVQTAHRLQENLRPGDTAARWGGDEFTVLCEGVGAPAGAAVAARLVAALAQPLRVEGHVLVPGCSVGLASASELDDPLGEDELLRRADAAMYASKSARRP</sequence>
<dbReference type="CDD" id="cd00130">
    <property type="entry name" value="PAS"/>
    <property type="match status" value="1"/>
</dbReference>
<name>A0A849BR99_9ACTN</name>
<dbReference type="PANTHER" id="PTHR44757:SF2">
    <property type="entry name" value="BIOFILM ARCHITECTURE MAINTENANCE PROTEIN MBAA"/>
    <property type="match status" value="1"/>
</dbReference>
<accession>A0A849BR99</accession>
<dbReference type="SUPFAM" id="SSF55073">
    <property type="entry name" value="Nucleotide cyclase"/>
    <property type="match status" value="1"/>
</dbReference>
<gene>
    <name evidence="5" type="ORF">HLB09_10575</name>
</gene>
<dbReference type="CDD" id="cd01949">
    <property type="entry name" value="GGDEF"/>
    <property type="match status" value="1"/>
</dbReference>
<dbReference type="Pfam" id="PF10069">
    <property type="entry name" value="DICT"/>
    <property type="match status" value="1"/>
</dbReference>
<proteinExistence type="predicted"/>
<dbReference type="InterPro" id="IPR019278">
    <property type="entry name" value="DICT_dom"/>
</dbReference>
<dbReference type="FunFam" id="3.30.70.270:FF:000001">
    <property type="entry name" value="Diguanylate cyclase domain protein"/>
    <property type="match status" value="1"/>
</dbReference>
<dbReference type="Gene3D" id="3.30.70.270">
    <property type="match status" value="1"/>
</dbReference>
<dbReference type="InterPro" id="IPR000700">
    <property type="entry name" value="PAS-assoc_C"/>
</dbReference>
<dbReference type="NCBIfam" id="TIGR00254">
    <property type="entry name" value="GGDEF"/>
    <property type="match status" value="1"/>
</dbReference>
<keyword evidence="6" id="KW-1185">Reference proteome</keyword>
<dbReference type="PROSITE" id="PS50112">
    <property type="entry name" value="PAS"/>
    <property type="match status" value="1"/>
</dbReference>
<dbReference type="NCBIfam" id="TIGR00229">
    <property type="entry name" value="sensory_box"/>
    <property type="match status" value="1"/>
</dbReference>
<dbReference type="InterPro" id="IPR035965">
    <property type="entry name" value="PAS-like_dom_sf"/>
</dbReference>
<evidence type="ECO:0000313" key="5">
    <source>
        <dbReference type="EMBL" id="NNH23527.1"/>
    </source>
</evidence>
<dbReference type="InterPro" id="IPR029787">
    <property type="entry name" value="Nucleotide_cyclase"/>
</dbReference>
<comment type="caution">
    <text evidence="5">The sequence shown here is derived from an EMBL/GenBank/DDBJ whole genome shotgun (WGS) entry which is preliminary data.</text>
</comment>
<dbReference type="PROSITE" id="PS50113">
    <property type="entry name" value="PAC"/>
    <property type="match status" value="1"/>
</dbReference>
<evidence type="ECO:0000259" key="3">
    <source>
        <dbReference type="PROSITE" id="PS50113"/>
    </source>
</evidence>
<dbReference type="InterPro" id="IPR013656">
    <property type="entry name" value="PAS_4"/>
</dbReference>
<dbReference type="SMART" id="SM00267">
    <property type="entry name" value="GGDEF"/>
    <property type="match status" value="1"/>
</dbReference>
<dbReference type="Pfam" id="PF00990">
    <property type="entry name" value="GGDEF"/>
    <property type="match status" value="1"/>
</dbReference>
<evidence type="ECO:0000256" key="1">
    <source>
        <dbReference type="SAM" id="MobiDB-lite"/>
    </source>
</evidence>
<protein>
    <submittedName>
        <fullName evidence="5">Diguanylate cyclase</fullName>
    </submittedName>
</protein>
<dbReference type="EMBL" id="JABEMA010000155">
    <property type="protein sequence ID" value="NNH23527.1"/>
    <property type="molecule type" value="Genomic_DNA"/>
</dbReference>
<dbReference type="InterPro" id="IPR000160">
    <property type="entry name" value="GGDEF_dom"/>
</dbReference>
<dbReference type="Proteomes" id="UP000555552">
    <property type="component" value="Unassembled WGS sequence"/>
</dbReference>
<feature type="region of interest" description="Disordered" evidence="1">
    <location>
        <begin position="126"/>
        <end position="152"/>
    </location>
</feature>
<dbReference type="Pfam" id="PF08448">
    <property type="entry name" value="PAS_4"/>
    <property type="match status" value="1"/>
</dbReference>
<feature type="domain" description="PAS" evidence="2">
    <location>
        <begin position="213"/>
        <end position="279"/>
    </location>
</feature>
<dbReference type="InterPro" id="IPR052155">
    <property type="entry name" value="Biofilm_reg_signaling"/>
</dbReference>
<dbReference type="Gene3D" id="3.30.450.20">
    <property type="entry name" value="PAS domain"/>
    <property type="match status" value="1"/>
</dbReference>
<dbReference type="SMART" id="SM00091">
    <property type="entry name" value="PAS"/>
    <property type="match status" value="1"/>
</dbReference>
<feature type="domain" description="GGDEF" evidence="4">
    <location>
        <begin position="365"/>
        <end position="492"/>
    </location>
</feature>
<dbReference type="InterPro" id="IPR000014">
    <property type="entry name" value="PAS"/>
</dbReference>
<evidence type="ECO:0000259" key="4">
    <source>
        <dbReference type="PROSITE" id="PS50887"/>
    </source>
</evidence>
<dbReference type="PROSITE" id="PS50887">
    <property type="entry name" value="GGDEF"/>
    <property type="match status" value="1"/>
</dbReference>